<dbReference type="Proteomes" id="UP000694407">
    <property type="component" value="Unplaced"/>
</dbReference>
<sequence>MQQYPQLLRRPLPPKHPKLPLYTKKTHTAKTGEIETLSGKFTQDETSPVPKKPALLDVSSEEQAQGPINIQADSLDQNVTEAVTAISTSTKSRNVRSMFIPSYALVSTQFFKKNIRKMKRSSEKSTTKLPKVETIITDKKLEDILVVSSKFPQSDGSSLVNKRKRDSSKSAVLPSRLVSASHKVVTISKVLLGITQFPRNIVLPTPILPRKPHPQSIIGKYNQNMNTPPQDFPSGSKYKKTESDYVLHGDGFKTIETTHSETIIAMANLAVVTCQVHGRNALNLKGFFLLYCPDFSPLASQLIYLNLSFNDLREFPVEILCLKNLQILKMRNNPIKEIPSEIQYLKFLRIFSIAFNYIHVLPYGLFSLAHLEELDISYNEITSIPNDIQKLRSLDKLIIDGNYLFFLPPGILKLNLTKIQLENTFTHRSLWVENCFNSPQQLTHMCALFIVKNDLLGSYDKIPLKVQKLLICTSRCEWCLGPKFGEGFRIIQSYNIFGATELPVMFHVCSLSCYRKIKESGFACEGNIMRQNIFLTIELNKSKYLYTIP</sequence>
<proteinExistence type="predicted"/>
<dbReference type="InterPro" id="IPR001611">
    <property type="entry name" value="Leu-rich_rpt"/>
</dbReference>
<protein>
    <submittedName>
        <fullName evidence="4">Leucine rich repeat containing 63</fullName>
    </submittedName>
</protein>
<evidence type="ECO:0000256" key="1">
    <source>
        <dbReference type="ARBA" id="ARBA00022614"/>
    </source>
</evidence>
<dbReference type="AlphaFoldDB" id="A0A8C6A9V2"/>
<feature type="compositionally biased region" description="Low complexity" evidence="3">
    <location>
        <begin position="1"/>
        <end position="10"/>
    </location>
</feature>
<name>A0A8C6A9V2_MARMA</name>
<organism evidence="4 5">
    <name type="scientific">Marmota marmota marmota</name>
    <name type="common">Alpine marmot</name>
    <dbReference type="NCBI Taxonomy" id="9994"/>
    <lineage>
        <taxon>Eukaryota</taxon>
        <taxon>Metazoa</taxon>
        <taxon>Chordata</taxon>
        <taxon>Craniata</taxon>
        <taxon>Vertebrata</taxon>
        <taxon>Euteleostomi</taxon>
        <taxon>Mammalia</taxon>
        <taxon>Eutheria</taxon>
        <taxon>Euarchontoglires</taxon>
        <taxon>Glires</taxon>
        <taxon>Rodentia</taxon>
        <taxon>Sciuromorpha</taxon>
        <taxon>Sciuridae</taxon>
        <taxon>Xerinae</taxon>
        <taxon>Marmotini</taxon>
        <taxon>Marmota</taxon>
    </lineage>
</organism>
<dbReference type="PANTHER" id="PTHR48051:SF46">
    <property type="entry name" value="LEUCINE RICH REPEAT-CONTAINING DOMAIN PROTEIN"/>
    <property type="match status" value="1"/>
</dbReference>
<accession>A0A8C6A9V2</accession>
<evidence type="ECO:0000313" key="5">
    <source>
        <dbReference type="Proteomes" id="UP000694407"/>
    </source>
</evidence>
<dbReference type="Ensembl" id="ENSMMMT00000030150.1">
    <property type="protein sequence ID" value="ENSMMMP00000026646.1"/>
    <property type="gene ID" value="ENSMMMG00000023317.1"/>
</dbReference>
<feature type="region of interest" description="Disordered" evidence="3">
    <location>
        <begin position="1"/>
        <end position="50"/>
    </location>
</feature>
<dbReference type="PROSITE" id="PS51450">
    <property type="entry name" value="LRR"/>
    <property type="match status" value="2"/>
</dbReference>
<dbReference type="Pfam" id="PF13855">
    <property type="entry name" value="LRR_8"/>
    <property type="match status" value="1"/>
</dbReference>
<keyword evidence="5" id="KW-1185">Reference proteome</keyword>
<feature type="compositionally biased region" description="Basic residues" evidence="3">
    <location>
        <begin position="12"/>
        <end position="28"/>
    </location>
</feature>
<dbReference type="SUPFAM" id="SSF52058">
    <property type="entry name" value="L domain-like"/>
    <property type="match status" value="1"/>
</dbReference>
<keyword evidence="2" id="KW-0677">Repeat</keyword>
<evidence type="ECO:0000256" key="2">
    <source>
        <dbReference type="ARBA" id="ARBA00022737"/>
    </source>
</evidence>
<dbReference type="SMART" id="SM00369">
    <property type="entry name" value="LRR_TYP"/>
    <property type="match status" value="3"/>
</dbReference>
<dbReference type="GO" id="GO:0005737">
    <property type="term" value="C:cytoplasm"/>
    <property type="evidence" value="ECO:0007669"/>
    <property type="project" value="TreeGrafter"/>
</dbReference>
<evidence type="ECO:0000313" key="4">
    <source>
        <dbReference type="Ensembl" id="ENSMMMP00000026646.1"/>
    </source>
</evidence>
<dbReference type="Pfam" id="PF00560">
    <property type="entry name" value="LRR_1"/>
    <property type="match status" value="1"/>
</dbReference>
<dbReference type="Gene3D" id="3.80.10.10">
    <property type="entry name" value="Ribonuclease Inhibitor"/>
    <property type="match status" value="1"/>
</dbReference>
<dbReference type="InterPro" id="IPR003591">
    <property type="entry name" value="Leu-rich_rpt_typical-subtyp"/>
</dbReference>
<keyword evidence="1" id="KW-0433">Leucine-rich repeat</keyword>
<dbReference type="GeneTree" id="ENSGT00710000106860"/>
<gene>
    <name evidence="4" type="primary">LRRC63</name>
</gene>
<reference evidence="4" key="1">
    <citation type="submission" date="2025-08" db="UniProtKB">
        <authorList>
            <consortium name="Ensembl"/>
        </authorList>
    </citation>
    <scope>IDENTIFICATION</scope>
</reference>
<dbReference type="InterPro" id="IPR032675">
    <property type="entry name" value="LRR_dom_sf"/>
</dbReference>
<dbReference type="InterPro" id="IPR050216">
    <property type="entry name" value="LRR_domain-containing"/>
</dbReference>
<evidence type="ECO:0000256" key="3">
    <source>
        <dbReference type="SAM" id="MobiDB-lite"/>
    </source>
</evidence>
<dbReference type="PANTHER" id="PTHR48051">
    <property type="match status" value="1"/>
</dbReference>
<reference evidence="4" key="2">
    <citation type="submission" date="2025-09" db="UniProtKB">
        <authorList>
            <consortium name="Ensembl"/>
        </authorList>
    </citation>
    <scope>IDENTIFICATION</scope>
</reference>